<name>A0ABQ4ZRQ9_9ASTR</name>
<evidence type="ECO:0000313" key="3">
    <source>
        <dbReference type="Proteomes" id="UP001151760"/>
    </source>
</evidence>
<evidence type="ECO:0000313" key="2">
    <source>
        <dbReference type="EMBL" id="GJS92041.1"/>
    </source>
</evidence>
<evidence type="ECO:0000256" key="1">
    <source>
        <dbReference type="SAM" id="MobiDB-lite"/>
    </source>
</evidence>
<keyword evidence="3" id="KW-1185">Reference proteome</keyword>
<accession>A0ABQ4ZRQ9</accession>
<gene>
    <name evidence="2" type="ORF">Tco_0774677</name>
</gene>
<comment type="caution">
    <text evidence="2">The sequence shown here is derived from an EMBL/GenBank/DDBJ whole genome shotgun (WGS) entry which is preliminary data.</text>
</comment>
<protein>
    <submittedName>
        <fullName evidence="2">Ribonuclease H-like domain-containing protein</fullName>
    </submittedName>
</protein>
<reference evidence="2" key="2">
    <citation type="submission" date="2022-01" db="EMBL/GenBank/DDBJ databases">
        <authorList>
            <person name="Yamashiro T."/>
            <person name="Shiraishi A."/>
            <person name="Satake H."/>
            <person name="Nakayama K."/>
        </authorList>
    </citation>
    <scope>NUCLEOTIDE SEQUENCE</scope>
</reference>
<organism evidence="2 3">
    <name type="scientific">Tanacetum coccineum</name>
    <dbReference type="NCBI Taxonomy" id="301880"/>
    <lineage>
        <taxon>Eukaryota</taxon>
        <taxon>Viridiplantae</taxon>
        <taxon>Streptophyta</taxon>
        <taxon>Embryophyta</taxon>
        <taxon>Tracheophyta</taxon>
        <taxon>Spermatophyta</taxon>
        <taxon>Magnoliopsida</taxon>
        <taxon>eudicotyledons</taxon>
        <taxon>Gunneridae</taxon>
        <taxon>Pentapetalae</taxon>
        <taxon>asterids</taxon>
        <taxon>campanulids</taxon>
        <taxon>Asterales</taxon>
        <taxon>Asteraceae</taxon>
        <taxon>Asteroideae</taxon>
        <taxon>Anthemideae</taxon>
        <taxon>Anthemidinae</taxon>
        <taxon>Tanacetum</taxon>
    </lineage>
</organism>
<feature type="region of interest" description="Disordered" evidence="1">
    <location>
        <begin position="23"/>
        <end position="52"/>
    </location>
</feature>
<dbReference type="Proteomes" id="UP001151760">
    <property type="component" value="Unassembled WGS sequence"/>
</dbReference>
<feature type="non-terminal residue" evidence="2">
    <location>
        <position position="227"/>
    </location>
</feature>
<dbReference type="EMBL" id="BQNB010011553">
    <property type="protein sequence ID" value="GJS92041.1"/>
    <property type="molecule type" value="Genomic_DNA"/>
</dbReference>
<feature type="compositionally biased region" description="Basic and acidic residues" evidence="1">
    <location>
        <begin position="23"/>
        <end position="37"/>
    </location>
</feature>
<reference evidence="2" key="1">
    <citation type="journal article" date="2022" name="Int. J. Mol. Sci.">
        <title>Draft Genome of Tanacetum Coccineum: Genomic Comparison of Closely Related Tanacetum-Family Plants.</title>
        <authorList>
            <person name="Yamashiro T."/>
            <person name="Shiraishi A."/>
            <person name="Nakayama K."/>
            <person name="Satake H."/>
        </authorList>
    </citation>
    <scope>NUCLEOTIDE SEQUENCE</scope>
</reference>
<proteinExistence type="predicted"/>
<sequence length="227" mass="26325">MKNNLKQTVFEYGVTKDLNHKNFFDKENPKRPNDEGRVSSNDDGTKLNLEFKGNDNSKATSIKEFKSEVKNLPVNTVRSLNKSVEPTCYNDVILDNKWIDAMNAEIEALNKNHTWIFTNLPANRKPIGCKWIFKIKYKANGEIERYKERLIAKDLEEDVYMKIPQGFSDKDNKNKSPNDHSLCTKSKDNKSIALLVYVDDIVVTGNYVKEIDQFKIFLSYKFNIKDL</sequence>